<accession>A0A6J6WSC5</accession>
<dbReference type="InterPro" id="IPR002925">
    <property type="entry name" value="Dienelactn_hydro"/>
</dbReference>
<dbReference type="PANTHER" id="PTHR46623:SF10">
    <property type="entry name" value="CARBOXYMETHYLENEBUTENOLIDASE HOMOLOG"/>
    <property type="match status" value="1"/>
</dbReference>
<dbReference type="SUPFAM" id="SSF53474">
    <property type="entry name" value="alpha/beta-Hydrolases"/>
    <property type="match status" value="1"/>
</dbReference>
<protein>
    <submittedName>
        <fullName evidence="2">Unannotated protein</fullName>
    </submittedName>
</protein>
<reference evidence="2" key="1">
    <citation type="submission" date="2020-05" db="EMBL/GenBank/DDBJ databases">
        <authorList>
            <person name="Chiriac C."/>
            <person name="Salcher M."/>
            <person name="Ghai R."/>
            <person name="Kavagutti S V."/>
        </authorList>
    </citation>
    <scope>NUCLEOTIDE SEQUENCE</scope>
</reference>
<dbReference type="Pfam" id="PF01738">
    <property type="entry name" value="DLH"/>
    <property type="match status" value="1"/>
</dbReference>
<proteinExistence type="predicted"/>
<dbReference type="InterPro" id="IPR051049">
    <property type="entry name" value="Dienelactone_hydrolase-like"/>
</dbReference>
<dbReference type="GO" id="GO:0016787">
    <property type="term" value="F:hydrolase activity"/>
    <property type="evidence" value="ECO:0007669"/>
    <property type="project" value="InterPro"/>
</dbReference>
<organism evidence="2">
    <name type="scientific">freshwater metagenome</name>
    <dbReference type="NCBI Taxonomy" id="449393"/>
    <lineage>
        <taxon>unclassified sequences</taxon>
        <taxon>metagenomes</taxon>
        <taxon>ecological metagenomes</taxon>
    </lineage>
</organism>
<name>A0A6J6WSC5_9ZZZZ</name>
<evidence type="ECO:0000259" key="1">
    <source>
        <dbReference type="Pfam" id="PF01738"/>
    </source>
</evidence>
<dbReference type="Gene3D" id="3.40.50.1820">
    <property type="entry name" value="alpha/beta hydrolase"/>
    <property type="match status" value="1"/>
</dbReference>
<feature type="domain" description="Dienelactone hydrolase" evidence="1">
    <location>
        <begin position="15"/>
        <end position="239"/>
    </location>
</feature>
<dbReference type="PANTHER" id="PTHR46623">
    <property type="entry name" value="CARBOXYMETHYLENEBUTENOLIDASE-RELATED"/>
    <property type="match status" value="1"/>
</dbReference>
<evidence type="ECO:0000313" key="2">
    <source>
        <dbReference type="EMBL" id="CAB4786949.1"/>
    </source>
</evidence>
<gene>
    <name evidence="2" type="ORF">UFOPK2921_01188</name>
</gene>
<dbReference type="InterPro" id="IPR029058">
    <property type="entry name" value="AB_hydrolase_fold"/>
</dbReference>
<sequence length="245" mass="27304">MIERHLVIETPEGSMGTYVVHPQGVGPFPVVLFLMDAPGKRPLLHEMAKRIAESGYYVMLPNLYYRTTPSFELDFSSKESFQRMVELMGGTGNRMIARDASELFAYAEKESVANAQIAGCVGYCMSGPFALYVAAEHQDRVRAAASFYGVRLITDSADSPHAQLANITGEIYVGCAEHDDYVPMDMVDEFENAMVDSGVRGKLERYWGNHHGFAFNDRPAYDAVADQRHWEVLLDLFARNLGSSV</sequence>
<dbReference type="EMBL" id="CAEZZV010000172">
    <property type="protein sequence ID" value="CAB4786949.1"/>
    <property type="molecule type" value="Genomic_DNA"/>
</dbReference>
<dbReference type="AlphaFoldDB" id="A0A6J6WSC5"/>